<dbReference type="PANTHER" id="PTHR10057">
    <property type="entry name" value="PERIPHERAL-TYPE BENZODIAZEPINE RECEPTOR"/>
    <property type="match status" value="1"/>
</dbReference>
<dbReference type="PIRSF" id="PIRSF005859">
    <property type="entry name" value="PBR"/>
    <property type="match status" value="1"/>
</dbReference>
<dbReference type="FunFam" id="1.20.1260.100:FF:000001">
    <property type="entry name" value="translocator protein 2"/>
    <property type="match status" value="1"/>
</dbReference>
<dbReference type="AlphaFoldDB" id="A0A369KED4"/>
<reference evidence="7 8" key="1">
    <citation type="submission" date="2018-07" db="EMBL/GenBank/DDBJ databases">
        <title>Comparative genomics of the Candidatus Parilichlamydiaceae reveals evidence of convergent evolution and genome reduction in the phylum Chlamydiae.</title>
        <authorList>
            <person name="Taylor-Brown A."/>
            <person name="Polkinghorne A."/>
        </authorList>
    </citation>
    <scope>NUCLEOTIDE SEQUENCE [LARGE SCALE GENOMIC DNA]</scope>
    <source>
        <strain evidence="7 8">Hat2</strain>
    </source>
</reference>
<accession>A0A369KED4</accession>
<proteinExistence type="inferred from homology"/>
<dbReference type="OrthoDB" id="9795496at2"/>
<dbReference type="GO" id="GO:0016020">
    <property type="term" value="C:membrane"/>
    <property type="evidence" value="ECO:0007669"/>
    <property type="project" value="UniProtKB-SubCell"/>
</dbReference>
<feature type="transmembrane region" description="Helical" evidence="6">
    <location>
        <begin position="42"/>
        <end position="65"/>
    </location>
</feature>
<sequence length="151" mass="17842">MKVPFRSSFGPLKTLIQSQGEPLELFWYETLKKPFWTPPESVFSPVWTVLYCMIGLAGFRIFFFLPRSKKRYHIQKVFLIQLVANLIWSTLFFGFNQIALSLFDMVILWVANAYTIKLLWKVDRLTAYLLLPYQVWISFAMTILAGIFWLN</sequence>
<dbReference type="RefSeq" id="WP_114544562.1">
    <property type="nucleotide sequence ID" value="NZ_QQBG01000024.1"/>
</dbReference>
<dbReference type="Pfam" id="PF03073">
    <property type="entry name" value="TspO_MBR"/>
    <property type="match status" value="1"/>
</dbReference>
<evidence type="ECO:0000256" key="1">
    <source>
        <dbReference type="ARBA" id="ARBA00004141"/>
    </source>
</evidence>
<keyword evidence="3 6" id="KW-0812">Transmembrane</keyword>
<name>A0A369KED4_9BACT</name>
<dbReference type="InterPro" id="IPR038330">
    <property type="entry name" value="TspO/MBR-related_sf"/>
</dbReference>
<evidence type="ECO:0000256" key="3">
    <source>
        <dbReference type="ARBA" id="ARBA00022692"/>
    </source>
</evidence>
<evidence type="ECO:0000256" key="5">
    <source>
        <dbReference type="ARBA" id="ARBA00023136"/>
    </source>
</evidence>
<protein>
    <submittedName>
        <fullName evidence="7">Benzodiazepine receptor TspO</fullName>
    </submittedName>
</protein>
<comment type="subcellular location">
    <subcellularLocation>
        <location evidence="1">Membrane</location>
        <topology evidence="1">Multi-pass membrane protein</topology>
    </subcellularLocation>
</comment>
<evidence type="ECO:0000256" key="4">
    <source>
        <dbReference type="ARBA" id="ARBA00022989"/>
    </source>
</evidence>
<comment type="similarity">
    <text evidence="2">Belongs to the TspO/BZRP family.</text>
</comment>
<dbReference type="GO" id="GO:0033013">
    <property type="term" value="P:tetrapyrrole metabolic process"/>
    <property type="evidence" value="ECO:0007669"/>
    <property type="project" value="UniProtKB-ARBA"/>
</dbReference>
<organism evidence="7 8">
    <name type="scientific">Candidatus Similichlamydia laticola</name>
    <dbReference type="NCBI Taxonomy" id="2170265"/>
    <lineage>
        <taxon>Bacteria</taxon>
        <taxon>Pseudomonadati</taxon>
        <taxon>Chlamydiota</taxon>
        <taxon>Chlamydiia</taxon>
        <taxon>Parachlamydiales</taxon>
        <taxon>Candidatus Parilichlamydiaceae</taxon>
        <taxon>Candidatus Similichlamydia</taxon>
    </lineage>
</organism>
<evidence type="ECO:0000313" key="8">
    <source>
        <dbReference type="Proteomes" id="UP000253816"/>
    </source>
</evidence>
<dbReference type="CDD" id="cd15904">
    <property type="entry name" value="TSPO_MBR"/>
    <property type="match status" value="1"/>
</dbReference>
<dbReference type="PANTHER" id="PTHR10057:SF0">
    <property type="entry name" value="TRANSLOCATOR PROTEIN"/>
    <property type="match status" value="1"/>
</dbReference>
<evidence type="ECO:0000313" key="7">
    <source>
        <dbReference type="EMBL" id="RDB31267.1"/>
    </source>
</evidence>
<evidence type="ECO:0000256" key="2">
    <source>
        <dbReference type="ARBA" id="ARBA00007524"/>
    </source>
</evidence>
<keyword evidence="7" id="KW-0675">Receptor</keyword>
<feature type="transmembrane region" description="Helical" evidence="6">
    <location>
        <begin position="77"/>
        <end position="95"/>
    </location>
</feature>
<feature type="transmembrane region" description="Helical" evidence="6">
    <location>
        <begin position="101"/>
        <end position="120"/>
    </location>
</feature>
<feature type="transmembrane region" description="Helical" evidence="6">
    <location>
        <begin position="127"/>
        <end position="150"/>
    </location>
</feature>
<evidence type="ECO:0000256" key="6">
    <source>
        <dbReference type="SAM" id="Phobius"/>
    </source>
</evidence>
<gene>
    <name evidence="7" type="ORF">HAT2_00635</name>
</gene>
<keyword evidence="4 6" id="KW-1133">Transmembrane helix</keyword>
<dbReference type="Proteomes" id="UP000253816">
    <property type="component" value="Unassembled WGS sequence"/>
</dbReference>
<dbReference type="Gene3D" id="1.20.1260.100">
    <property type="entry name" value="TspO/MBR protein"/>
    <property type="match status" value="1"/>
</dbReference>
<dbReference type="InterPro" id="IPR004307">
    <property type="entry name" value="TspO_MBR"/>
</dbReference>
<dbReference type="EMBL" id="QQBG01000024">
    <property type="protein sequence ID" value="RDB31267.1"/>
    <property type="molecule type" value="Genomic_DNA"/>
</dbReference>
<comment type="caution">
    <text evidence="7">The sequence shown here is derived from an EMBL/GenBank/DDBJ whole genome shotgun (WGS) entry which is preliminary data.</text>
</comment>
<keyword evidence="5 6" id="KW-0472">Membrane</keyword>
<keyword evidence="8" id="KW-1185">Reference proteome</keyword>